<dbReference type="Proteomes" id="UP001437256">
    <property type="component" value="Unassembled WGS sequence"/>
</dbReference>
<name>A0ABR3A2U4_9AGAR</name>
<proteinExistence type="predicted"/>
<evidence type="ECO:0000313" key="1">
    <source>
        <dbReference type="EMBL" id="KAL0068201.1"/>
    </source>
</evidence>
<feature type="non-terminal residue" evidence="1">
    <location>
        <position position="89"/>
    </location>
</feature>
<sequence>MADNTPTQSSEANDIEWTAERSEKGKLYLVGVENPELAVKADSEATAAQGGDSATPIPASDLIPVNWPVGDETWKSTAGTPIANIGITR</sequence>
<accession>A0ABR3A2U4</accession>
<gene>
    <name evidence="1" type="ORF">AAF712_004586</name>
</gene>
<organism evidence="1 2">
    <name type="scientific">Marasmius tenuissimus</name>
    <dbReference type="NCBI Taxonomy" id="585030"/>
    <lineage>
        <taxon>Eukaryota</taxon>
        <taxon>Fungi</taxon>
        <taxon>Dikarya</taxon>
        <taxon>Basidiomycota</taxon>
        <taxon>Agaricomycotina</taxon>
        <taxon>Agaricomycetes</taxon>
        <taxon>Agaricomycetidae</taxon>
        <taxon>Agaricales</taxon>
        <taxon>Marasmiineae</taxon>
        <taxon>Marasmiaceae</taxon>
        <taxon>Marasmius</taxon>
    </lineage>
</organism>
<reference evidence="1 2" key="1">
    <citation type="submission" date="2024-05" db="EMBL/GenBank/DDBJ databases">
        <title>A draft genome resource for the thread blight pathogen Marasmius tenuissimus strain MS-2.</title>
        <authorList>
            <person name="Yulfo-Soto G.E."/>
            <person name="Baruah I.K."/>
            <person name="Amoako-Attah I."/>
            <person name="Bukari Y."/>
            <person name="Meinhardt L.W."/>
            <person name="Bailey B.A."/>
            <person name="Cohen S.P."/>
        </authorList>
    </citation>
    <scope>NUCLEOTIDE SEQUENCE [LARGE SCALE GENOMIC DNA]</scope>
    <source>
        <strain evidence="1 2">MS-2</strain>
    </source>
</reference>
<protein>
    <recommendedName>
        <fullName evidence="3">Tail fiber assembly protein</fullName>
    </recommendedName>
</protein>
<evidence type="ECO:0008006" key="3">
    <source>
        <dbReference type="Google" id="ProtNLM"/>
    </source>
</evidence>
<evidence type="ECO:0000313" key="2">
    <source>
        <dbReference type="Proteomes" id="UP001437256"/>
    </source>
</evidence>
<comment type="caution">
    <text evidence="1">The sequence shown here is derived from an EMBL/GenBank/DDBJ whole genome shotgun (WGS) entry which is preliminary data.</text>
</comment>
<keyword evidence="2" id="KW-1185">Reference proteome</keyword>
<dbReference type="EMBL" id="JBBXMP010000019">
    <property type="protein sequence ID" value="KAL0068201.1"/>
    <property type="molecule type" value="Genomic_DNA"/>
</dbReference>